<name>A0AAE0YKW1_9GAST</name>
<reference evidence="1" key="1">
    <citation type="journal article" date="2023" name="G3 (Bethesda)">
        <title>A reference genome for the long-term kleptoplast-retaining sea slug Elysia crispata morphotype clarki.</title>
        <authorList>
            <person name="Eastman K.E."/>
            <person name="Pendleton A.L."/>
            <person name="Shaikh M.A."/>
            <person name="Suttiyut T."/>
            <person name="Ogas R."/>
            <person name="Tomko P."/>
            <person name="Gavelis G."/>
            <person name="Widhalm J.R."/>
            <person name="Wisecaver J.H."/>
        </authorList>
    </citation>
    <scope>NUCLEOTIDE SEQUENCE</scope>
    <source>
        <strain evidence="1">ECLA1</strain>
    </source>
</reference>
<accession>A0AAE0YKW1</accession>
<gene>
    <name evidence="1" type="ORF">RRG08_013860</name>
</gene>
<dbReference type="AlphaFoldDB" id="A0AAE0YKW1"/>
<evidence type="ECO:0000313" key="2">
    <source>
        <dbReference type="Proteomes" id="UP001283361"/>
    </source>
</evidence>
<keyword evidence="2" id="KW-1185">Reference proteome</keyword>
<protein>
    <submittedName>
        <fullName evidence="1">Uncharacterized protein</fullName>
    </submittedName>
</protein>
<sequence length="96" mass="10888">MRRKKGWVVLKIAREISKQKGAENCLTESQSWASGGIQKEIDPSWQLTGHLRNVCVSYFDPCAKRSCQILLPQTAKTRMAGKGNEKVKRRGEKEAR</sequence>
<proteinExistence type="predicted"/>
<dbReference type="EMBL" id="JAWDGP010005930">
    <property type="protein sequence ID" value="KAK3749652.1"/>
    <property type="molecule type" value="Genomic_DNA"/>
</dbReference>
<evidence type="ECO:0000313" key="1">
    <source>
        <dbReference type="EMBL" id="KAK3749652.1"/>
    </source>
</evidence>
<comment type="caution">
    <text evidence="1">The sequence shown here is derived from an EMBL/GenBank/DDBJ whole genome shotgun (WGS) entry which is preliminary data.</text>
</comment>
<dbReference type="Proteomes" id="UP001283361">
    <property type="component" value="Unassembled WGS sequence"/>
</dbReference>
<organism evidence="1 2">
    <name type="scientific">Elysia crispata</name>
    <name type="common">lettuce slug</name>
    <dbReference type="NCBI Taxonomy" id="231223"/>
    <lineage>
        <taxon>Eukaryota</taxon>
        <taxon>Metazoa</taxon>
        <taxon>Spiralia</taxon>
        <taxon>Lophotrochozoa</taxon>
        <taxon>Mollusca</taxon>
        <taxon>Gastropoda</taxon>
        <taxon>Heterobranchia</taxon>
        <taxon>Euthyneura</taxon>
        <taxon>Panpulmonata</taxon>
        <taxon>Sacoglossa</taxon>
        <taxon>Placobranchoidea</taxon>
        <taxon>Plakobranchidae</taxon>
        <taxon>Elysia</taxon>
    </lineage>
</organism>